<dbReference type="Proteomes" id="UP001157167">
    <property type="component" value="Unassembled WGS sequence"/>
</dbReference>
<gene>
    <name evidence="1" type="ORF">GCM10007933_21530</name>
</gene>
<comment type="caution">
    <text evidence="1">The sequence shown here is derived from an EMBL/GenBank/DDBJ whole genome shotgun (WGS) entry which is preliminary data.</text>
</comment>
<evidence type="ECO:0008006" key="3">
    <source>
        <dbReference type="Google" id="ProtNLM"/>
    </source>
</evidence>
<accession>A0ABQ6FAU0</accession>
<sequence length="211" mass="20790">MSLLYGLTIGGNMVPLQVTEAGALVLSGAVSGGTGGTSDTTEVTQLLVKTAVQNVDTDLGAPGDGAAATDVAAVGVIPLIKRSLQRWTTLLAALPANLGAKASAASFPVVLATDQATLAVSATARACVGRQTITIAAGSIVTLTPPGGAVAAHIQADGATVRITLEGTAPSATTGTRIDDGVIYPVDTSLAAVKLFSATACAVQVGYFDKA</sequence>
<evidence type="ECO:0000313" key="2">
    <source>
        <dbReference type="Proteomes" id="UP001157167"/>
    </source>
</evidence>
<keyword evidence="2" id="KW-1185">Reference proteome</keyword>
<evidence type="ECO:0000313" key="1">
    <source>
        <dbReference type="EMBL" id="GLT22693.1"/>
    </source>
</evidence>
<organism evidence="1 2">
    <name type="scientific">Zoogloea oryzae</name>
    <dbReference type="NCBI Taxonomy" id="310767"/>
    <lineage>
        <taxon>Bacteria</taxon>
        <taxon>Pseudomonadati</taxon>
        <taxon>Pseudomonadota</taxon>
        <taxon>Betaproteobacteria</taxon>
        <taxon>Rhodocyclales</taxon>
        <taxon>Zoogloeaceae</taxon>
        <taxon>Zoogloea</taxon>
    </lineage>
</organism>
<protein>
    <recommendedName>
        <fullName evidence="3">Phage tail protein</fullName>
    </recommendedName>
</protein>
<reference evidence="2" key="1">
    <citation type="journal article" date="2019" name="Int. J. Syst. Evol. Microbiol.">
        <title>The Global Catalogue of Microorganisms (GCM) 10K type strain sequencing project: providing services to taxonomists for standard genome sequencing and annotation.</title>
        <authorList>
            <consortium name="The Broad Institute Genomics Platform"/>
            <consortium name="The Broad Institute Genome Sequencing Center for Infectious Disease"/>
            <person name="Wu L."/>
            <person name="Ma J."/>
        </authorList>
    </citation>
    <scope>NUCLEOTIDE SEQUENCE [LARGE SCALE GENOMIC DNA]</scope>
    <source>
        <strain evidence="2">NBRC 102407</strain>
    </source>
</reference>
<name>A0ABQ6FAU0_9RHOO</name>
<dbReference type="EMBL" id="BSPX01000029">
    <property type="protein sequence ID" value="GLT22693.1"/>
    <property type="molecule type" value="Genomic_DNA"/>
</dbReference>
<proteinExistence type="predicted"/>